<dbReference type="Proteomes" id="UP001374535">
    <property type="component" value="Chromosome 4"/>
</dbReference>
<evidence type="ECO:0000313" key="2">
    <source>
        <dbReference type="Proteomes" id="UP001374535"/>
    </source>
</evidence>
<protein>
    <submittedName>
        <fullName evidence="1">Uncharacterized protein</fullName>
    </submittedName>
</protein>
<dbReference type="PANTHER" id="PTHR46168:SF13">
    <property type="entry name" value="ARO1-LIKE PROTEIN 1"/>
    <property type="match status" value="1"/>
</dbReference>
<dbReference type="SUPFAM" id="SSF48371">
    <property type="entry name" value="ARM repeat"/>
    <property type="match status" value="1"/>
</dbReference>
<dbReference type="AlphaFoldDB" id="A0AAQ3NQL2"/>
<dbReference type="InterPro" id="IPR011989">
    <property type="entry name" value="ARM-like"/>
</dbReference>
<keyword evidence="2" id="KW-1185">Reference proteome</keyword>
<sequence>MAVIEITVVAEKDPELRKSTFKPNSPACKAIVDQVVKIIEKVDSDSILLIPCIKTIGNLARTFKAIGTRIIGPLVRLLDEREAEVTREASIALAKFTYTENYLHVVMPRPLYLHEDF</sequence>
<dbReference type="Gene3D" id="1.25.10.10">
    <property type="entry name" value="Leucine-rich Repeat Variant"/>
    <property type="match status" value="1"/>
</dbReference>
<name>A0AAQ3NQL2_VIGMU</name>
<accession>A0AAQ3NQL2</accession>
<evidence type="ECO:0000313" key="1">
    <source>
        <dbReference type="EMBL" id="WVZ14150.1"/>
    </source>
</evidence>
<organism evidence="1 2">
    <name type="scientific">Vigna mungo</name>
    <name type="common">Black gram</name>
    <name type="synonym">Phaseolus mungo</name>
    <dbReference type="NCBI Taxonomy" id="3915"/>
    <lineage>
        <taxon>Eukaryota</taxon>
        <taxon>Viridiplantae</taxon>
        <taxon>Streptophyta</taxon>
        <taxon>Embryophyta</taxon>
        <taxon>Tracheophyta</taxon>
        <taxon>Spermatophyta</taxon>
        <taxon>Magnoliopsida</taxon>
        <taxon>eudicotyledons</taxon>
        <taxon>Gunneridae</taxon>
        <taxon>Pentapetalae</taxon>
        <taxon>rosids</taxon>
        <taxon>fabids</taxon>
        <taxon>Fabales</taxon>
        <taxon>Fabaceae</taxon>
        <taxon>Papilionoideae</taxon>
        <taxon>50 kb inversion clade</taxon>
        <taxon>NPAAA clade</taxon>
        <taxon>indigoferoid/millettioid clade</taxon>
        <taxon>Phaseoleae</taxon>
        <taxon>Vigna</taxon>
    </lineage>
</organism>
<gene>
    <name evidence="1" type="ORF">V8G54_011716</name>
</gene>
<proteinExistence type="predicted"/>
<dbReference type="PANTHER" id="PTHR46168">
    <property type="entry name" value="ARMADILLO REPEAT ONLY 4"/>
    <property type="match status" value="1"/>
</dbReference>
<dbReference type="InterPro" id="IPR016024">
    <property type="entry name" value="ARM-type_fold"/>
</dbReference>
<reference evidence="1 2" key="1">
    <citation type="journal article" date="2023" name="Life. Sci Alliance">
        <title>Evolutionary insights into 3D genome organization and epigenetic landscape of Vigna mungo.</title>
        <authorList>
            <person name="Junaid A."/>
            <person name="Singh B."/>
            <person name="Bhatia S."/>
        </authorList>
    </citation>
    <scope>NUCLEOTIDE SEQUENCE [LARGE SCALE GENOMIC DNA]</scope>
    <source>
        <strain evidence="1">Urdbean</strain>
    </source>
</reference>
<dbReference type="EMBL" id="CP144697">
    <property type="protein sequence ID" value="WVZ14150.1"/>
    <property type="molecule type" value="Genomic_DNA"/>
</dbReference>